<evidence type="ECO:0000256" key="6">
    <source>
        <dbReference type="ARBA" id="ARBA00033074"/>
    </source>
</evidence>
<keyword evidence="11" id="KW-0282">Flagellum</keyword>
<dbReference type="InterPro" id="IPR003481">
    <property type="entry name" value="FliD_N"/>
</dbReference>
<sequence>MAISISGSNSISGLSGNDTNFDKVLEQLKKIESTQLNRLEAWKSDWNLRYEAFGKLIEQVQAASNLLSTLADKNNFVTKNVTSSNENILTAVANASAQDVQHTIKVSQVASNAIWANTGHVFNSKTDVINTTGTTQYFRFNYAGKDHEIKVPAGTTLESFASMVNNSTENPGIKISLIKSGSGYVFQVAGKDTGADNNLIIYNNNLVGMGTTGSTTSTWLTNNSLDISQNVTDPTEYIYDIVLQSGAKKSVTIKGNATADDFVTALNAAGGITASLDGSGNLVMGGVKSFSRRKSSDDAYKPASTWVGVGGDLKDSNNNDIKLNAVGGMAAGKGDNDLLTFTMTMEDGTTREFKIKAGATKRDLLVQMAQATQSGDSVNIGLGADGWGVSLSGVTNVACADLTDASQLKTKPTPASGVKDTLGGNLTSASATLTFDKDKLSERIDGKAAGDPGVDLVFTLTLDDGSVVYVDSLADGTRLNSSMTNQQLLDAVNAAYPGTISGADNNILKLDNVQDFKLTTGASGTAGFTTRIETSTTVPATNTAPGGNSLFYTDGTGTYLEEPPDLVYTVTTNDGATGTLTLNSGTSMKEVLESLKNGTGAWVWKDKDNNPLSPAPDLGVAFTDADGKEYVGADGVTPLTLDEIAASGKPVYLQLKNVQNVSGPSIQGQVATSSNWSIQRSANARYQVDNWPMEMESSSNRVSDVIDGVVFNIQDVGDARIAVSTDITSVEQSIQNFLDAVNSVLLTIRDYTAYDEDKEVTSNDPDDIEKKNYSPSGLTNQKGGLLTGNYGVQLFKSRFSSLLSSAPPGFKSRQSADDILSGDVLASLANLGIKTDTDESSDTYGLLVIAPKSGIAELQTLDKENYNSMITNNLEAVVDFFCASGTGSSTSADFRYGSHVEGITKAGNYEVTYTVGNDGTIGDVYVGGVKATRDESMPGYYYSVARGDARGLSILIDDLTPGEHPPAGEEPMYVRIKQGLVQTVNSFCKDELTFTNVNINANSTPDEIADAIALKSKNGALMSLRDNYKTVMENIDKKISQEQRRIETWESRQKTIFANLETLLKKYGEQQKSLESQLKQLSGND</sequence>
<evidence type="ECO:0000256" key="2">
    <source>
        <dbReference type="ARBA" id="ARBA00009764"/>
    </source>
</evidence>
<name>A0A6L5XM96_9BACT</name>
<keyword evidence="11" id="KW-0969">Cilium</keyword>
<dbReference type="RefSeq" id="WP_154511485.1">
    <property type="nucleotide sequence ID" value="NZ_VUMH01000009.1"/>
</dbReference>
<feature type="domain" description="Flagellar hook-associated protein 2 N-terminal" evidence="9">
    <location>
        <begin position="20"/>
        <end position="112"/>
    </location>
</feature>
<dbReference type="GO" id="GO:0009421">
    <property type="term" value="C:bacterial-type flagellum filament cap"/>
    <property type="evidence" value="ECO:0007669"/>
    <property type="project" value="InterPro"/>
</dbReference>
<comment type="caution">
    <text evidence="11">The sequence shown here is derived from an EMBL/GenBank/DDBJ whole genome shotgun (WGS) entry which is preliminary data.</text>
</comment>
<dbReference type="PANTHER" id="PTHR30288:SF0">
    <property type="entry name" value="FLAGELLAR HOOK-ASSOCIATED PROTEIN 2"/>
    <property type="match status" value="1"/>
</dbReference>
<dbReference type="Pfam" id="PF02465">
    <property type="entry name" value="FliD_N"/>
    <property type="match status" value="1"/>
</dbReference>
<protein>
    <recommendedName>
        <fullName evidence="7">Filament cap protein</fullName>
    </recommendedName>
    <alternativeName>
        <fullName evidence="6">Flagellar cap protein</fullName>
    </alternativeName>
</protein>
<gene>
    <name evidence="11" type="primary">fliD</name>
    <name evidence="11" type="ORF">FYJ44_09460</name>
</gene>
<evidence type="ECO:0000259" key="10">
    <source>
        <dbReference type="Pfam" id="PF07195"/>
    </source>
</evidence>
<evidence type="ECO:0000256" key="3">
    <source>
        <dbReference type="ARBA" id="ARBA00011255"/>
    </source>
</evidence>
<evidence type="ECO:0000313" key="11">
    <source>
        <dbReference type="EMBL" id="MSS28255.1"/>
    </source>
</evidence>
<evidence type="ECO:0000256" key="8">
    <source>
        <dbReference type="SAM" id="Coils"/>
    </source>
</evidence>
<feature type="coiled-coil region" evidence="8">
    <location>
        <begin position="1025"/>
        <end position="1084"/>
    </location>
</feature>
<dbReference type="InterPro" id="IPR010809">
    <property type="entry name" value="FliD_C"/>
</dbReference>
<organism evidence="11 12">
    <name type="scientific">Desulfovibrio porci</name>
    <dbReference type="NCBI Taxonomy" id="2605782"/>
    <lineage>
        <taxon>Bacteria</taxon>
        <taxon>Pseudomonadati</taxon>
        <taxon>Thermodesulfobacteriota</taxon>
        <taxon>Desulfovibrionia</taxon>
        <taxon>Desulfovibrionales</taxon>
        <taxon>Desulfovibrionaceae</taxon>
        <taxon>Desulfovibrio</taxon>
    </lineage>
</organism>
<dbReference type="PANTHER" id="PTHR30288">
    <property type="entry name" value="FLAGELLAR CAP/ASSEMBLY PROTEIN FLID"/>
    <property type="match status" value="1"/>
</dbReference>
<keyword evidence="12" id="KW-1185">Reference proteome</keyword>
<comment type="subunit">
    <text evidence="3">Homopentamer.</text>
</comment>
<dbReference type="Proteomes" id="UP000477488">
    <property type="component" value="Unassembled WGS sequence"/>
</dbReference>
<proteinExistence type="inferred from homology"/>
<evidence type="ECO:0000259" key="9">
    <source>
        <dbReference type="Pfam" id="PF02465"/>
    </source>
</evidence>
<dbReference type="AlphaFoldDB" id="A0A6L5XM96"/>
<feature type="domain" description="Flagellar hook-associated protein 2 C-terminal" evidence="10">
    <location>
        <begin position="682"/>
        <end position="1067"/>
    </location>
</feature>
<dbReference type="GO" id="GO:0007155">
    <property type="term" value="P:cell adhesion"/>
    <property type="evidence" value="ECO:0007669"/>
    <property type="project" value="InterPro"/>
</dbReference>
<evidence type="ECO:0000256" key="5">
    <source>
        <dbReference type="ARBA" id="ARBA00023143"/>
    </source>
</evidence>
<reference evidence="11 12" key="1">
    <citation type="submission" date="2019-09" db="EMBL/GenBank/DDBJ databases">
        <title>In-depth cultivation of the pig gut microbiome towards novel bacterial diversity and tailored functional studies.</title>
        <authorList>
            <person name="Wylensek D."/>
            <person name="Hitch T.C.A."/>
            <person name="Clavel T."/>
        </authorList>
    </citation>
    <scope>NUCLEOTIDE SEQUENCE [LARGE SCALE GENOMIC DNA]</scope>
    <source>
        <strain evidence="11 12">PG-178-WT-4</strain>
    </source>
</reference>
<keyword evidence="11" id="KW-0966">Cell projection</keyword>
<dbReference type="EMBL" id="VUMH01000009">
    <property type="protein sequence ID" value="MSS28255.1"/>
    <property type="molecule type" value="Genomic_DNA"/>
</dbReference>
<dbReference type="InterPro" id="IPR040026">
    <property type="entry name" value="FliD"/>
</dbReference>
<comment type="similarity">
    <text evidence="2">Belongs to the FliD family.</text>
</comment>
<dbReference type="Pfam" id="PF07195">
    <property type="entry name" value="FliD_C"/>
    <property type="match status" value="1"/>
</dbReference>
<dbReference type="GO" id="GO:0071973">
    <property type="term" value="P:bacterial-type flagellum-dependent cell motility"/>
    <property type="evidence" value="ECO:0007669"/>
    <property type="project" value="TreeGrafter"/>
</dbReference>
<evidence type="ECO:0000313" key="12">
    <source>
        <dbReference type="Proteomes" id="UP000477488"/>
    </source>
</evidence>
<dbReference type="GO" id="GO:0009424">
    <property type="term" value="C:bacterial-type flagellum hook"/>
    <property type="evidence" value="ECO:0007669"/>
    <property type="project" value="InterPro"/>
</dbReference>
<accession>A0A6L5XM96</accession>
<evidence type="ECO:0000256" key="7">
    <source>
        <dbReference type="ARBA" id="ARBA00033192"/>
    </source>
</evidence>
<comment type="subcellular location">
    <subcellularLocation>
        <location evidence="1">Bacterial flagellum</location>
    </subcellularLocation>
</comment>
<keyword evidence="4 8" id="KW-0175">Coiled coil</keyword>
<evidence type="ECO:0000256" key="1">
    <source>
        <dbReference type="ARBA" id="ARBA00004365"/>
    </source>
</evidence>
<evidence type="ECO:0000256" key="4">
    <source>
        <dbReference type="ARBA" id="ARBA00023054"/>
    </source>
</evidence>
<keyword evidence="5" id="KW-0975">Bacterial flagellum</keyword>